<dbReference type="SMART" id="SM00173">
    <property type="entry name" value="RAS"/>
    <property type="match status" value="1"/>
</dbReference>
<keyword evidence="7" id="KW-0539">Nucleus</keyword>
<evidence type="ECO:0000313" key="9">
    <source>
        <dbReference type="Proteomes" id="UP001150062"/>
    </source>
</evidence>
<dbReference type="EMBL" id="JAOAOG010000193">
    <property type="protein sequence ID" value="KAJ6241490.1"/>
    <property type="molecule type" value="Genomic_DNA"/>
</dbReference>
<keyword evidence="3" id="KW-0813">Transport</keyword>
<dbReference type="PANTHER" id="PTHR24071:SF0">
    <property type="entry name" value="GTP-BINDING NUCLEAR PROTEIN RAN"/>
    <property type="match status" value="1"/>
</dbReference>
<keyword evidence="5" id="KW-0653">Protein transport</keyword>
<dbReference type="InterPro" id="IPR001806">
    <property type="entry name" value="Small_GTPase"/>
</dbReference>
<dbReference type="PRINTS" id="PR00449">
    <property type="entry name" value="RASTRNSFRMNG"/>
</dbReference>
<dbReference type="PANTHER" id="PTHR24071">
    <property type="entry name" value="RAN GTPASE"/>
    <property type="match status" value="1"/>
</dbReference>
<evidence type="ECO:0000256" key="1">
    <source>
        <dbReference type="ARBA" id="ARBA00004123"/>
    </source>
</evidence>
<proteinExistence type="inferred from homology"/>
<dbReference type="SMART" id="SM00176">
    <property type="entry name" value="RAN"/>
    <property type="match status" value="1"/>
</dbReference>
<dbReference type="SMART" id="SM00175">
    <property type="entry name" value="RAB"/>
    <property type="match status" value="1"/>
</dbReference>
<evidence type="ECO:0000256" key="4">
    <source>
        <dbReference type="ARBA" id="ARBA00022741"/>
    </source>
</evidence>
<evidence type="ECO:0000256" key="2">
    <source>
        <dbReference type="ARBA" id="ARBA00008028"/>
    </source>
</evidence>
<dbReference type="InterPro" id="IPR005225">
    <property type="entry name" value="Small_GTP-bd"/>
</dbReference>
<dbReference type="InterPro" id="IPR002041">
    <property type="entry name" value="Ran_GTPase"/>
</dbReference>
<dbReference type="Gene3D" id="3.40.50.300">
    <property type="entry name" value="P-loop containing nucleotide triphosphate hydrolases"/>
    <property type="match status" value="1"/>
</dbReference>
<keyword evidence="6" id="KW-0342">GTP-binding</keyword>
<dbReference type="Proteomes" id="UP001150062">
    <property type="component" value="Unassembled WGS sequence"/>
</dbReference>
<gene>
    <name evidence="8" type="ORF">M0813_23277</name>
</gene>
<comment type="caution">
    <text evidence="8">The sequence shown here is derived from an EMBL/GenBank/DDBJ whole genome shotgun (WGS) entry which is preliminary data.</text>
</comment>
<dbReference type="InterPro" id="IPR027417">
    <property type="entry name" value="P-loop_NTPase"/>
</dbReference>
<dbReference type="SUPFAM" id="SSF52540">
    <property type="entry name" value="P-loop containing nucleoside triphosphate hydrolases"/>
    <property type="match status" value="1"/>
</dbReference>
<reference evidence="8" key="1">
    <citation type="submission" date="2022-08" db="EMBL/GenBank/DDBJ databases">
        <title>Novel sulfate-reducing endosymbionts in the free-living metamonad Anaeramoeba.</title>
        <authorList>
            <person name="Jerlstrom-Hultqvist J."/>
            <person name="Cepicka I."/>
            <person name="Gallot-Lavallee L."/>
            <person name="Salas-Leiva D."/>
            <person name="Curtis B.A."/>
            <person name="Zahonova K."/>
            <person name="Pipaliya S."/>
            <person name="Dacks J."/>
            <person name="Roger A.J."/>
        </authorList>
    </citation>
    <scope>NUCLEOTIDE SEQUENCE</scope>
    <source>
        <strain evidence="8">Schooner1</strain>
    </source>
</reference>
<dbReference type="SMART" id="SM00174">
    <property type="entry name" value="RHO"/>
    <property type="match status" value="1"/>
</dbReference>
<keyword evidence="4" id="KW-0547">Nucleotide-binding</keyword>
<dbReference type="Pfam" id="PF00071">
    <property type="entry name" value="Ras"/>
    <property type="match status" value="1"/>
</dbReference>
<organism evidence="8 9">
    <name type="scientific">Anaeramoeba flamelloides</name>
    <dbReference type="NCBI Taxonomy" id="1746091"/>
    <lineage>
        <taxon>Eukaryota</taxon>
        <taxon>Metamonada</taxon>
        <taxon>Anaeramoebidae</taxon>
        <taxon>Anaeramoeba</taxon>
    </lineage>
</organism>
<accession>A0ABQ8YA26</accession>
<dbReference type="NCBIfam" id="TIGR00231">
    <property type="entry name" value="small_GTP"/>
    <property type="match status" value="1"/>
</dbReference>
<evidence type="ECO:0000256" key="6">
    <source>
        <dbReference type="ARBA" id="ARBA00023134"/>
    </source>
</evidence>
<evidence type="ECO:0000256" key="3">
    <source>
        <dbReference type="ARBA" id="ARBA00022448"/>
    </source>
</evidence>
<name>A0ABQ8YA26_9EUKA</name>
<comment type="subcellular location">
    <subcellularLocation>
        <location evidence="1">Nucleus</location>
    </subcellularLocation>
</comment>
<sequence length="209" mass="23996">MSFADQTDNNPKYKIIVVGDKGVGKTKFVKAFSSEEGSTVQDETLKAEVTSVICKTSFGPICFEIYDPQEEQPNDNFFLKADAAILMFDVTSRVSYKQIPMYYRDVIRVCDSIPVILVGNKVDIKDRKVHPKHIMFHRKKNLHYFDISAVSNYNVSKPFLQILKRLTQNPNLVFATPSELTNNVTFQTYEQQFSELNKIQLSDSEENDF</sequence>
<evidence type="ECO:0000256" key="5">
    <source>
        <dbReference type="ARBA" id="ARBA00022927"/>
    </source>
</evidence>
<evidence type="ECO:0000313" key="8">
    <source>
        <dbReference type="EMBL" id="KAJ6241490.1"/>
    </source>
</evidence>
<dbReference type="PROSITE" id="PS51418">
    <property type="entry name" value="RAN"/>
    <property type="match status" value="1"/>
</dbReference>
<keyword evidence="9" id="KW-1185">Reference proteome</keyword>
<dbReference type="PROSITE" id="PS51419">
    <property type="entry name" value="RAB"/>
    <property type="match status" value="1"/>
</dbReference>
<protein>
    <submittedName>
        <fullName evidence="8">Gtp-binding nuclear protein ran</fullName>
    </submittedName>
</protein>
<comment type="similarity">
    <text evidence="2">Belongs to the small GTPase superfamily. Ran family.</text>
</comment>
<evidence type="ECO:0000256" key="7">
    <source>
        <dbReference type="ARBA" id="ARBA00023242"/>
    </source>
</evidence>